<evidence type="ECO:0000313" key="2">
    <source>
        <dbReference type="EMBL" id="CAD2123618.1"/>
    </source>
</evidence>
<dbReference type="AlphaFoldDB" id="A0A6V7TJR0"/>
<organism evidence="2 3">
    <name type="scientific">Meloidogyne enterolobii</name>
    <name type="common">Root-knot nematode worm</name>
    <name type="synonym">Meloidogyne mayaguensis</name>
    <dbReference type="NCBI Taxonomy" id="390850"/>
    <lineage>
        <taxon>Eukaryota</taxon>
        <taxon>Metazoa</taxon>
        <taxon>Ecdysozoa</taxon>
        <taxon>Nematoda</taxon>
        <taxon>Chromadorea</taxon>
        <taxon>Rhabditida</taxon>
        <taxon>Tylenchina</taxon>
        <taxon>Tylenchomorpha</taxon>
        <taxon>Tylenchoidea</taxon>
        <taxon>Meloidogynidae</taxon>
        <taxon>Meloidogyninae</taxon>
        <taxon>Meloidogyne</taxon>
    </lineage>
</organism>
<feature type="chain" id="PRO_5027737877" evidence="1">
    <location>
        <begin position="23"/>
        <end position="152"/>
    </location>
</feature>
<comment type="caution">
    <text evidence="2">The sequence shown here is derived from an EMBL/GenBank/DDBJ whole genome shotgun (WGS) entry which is preliminary data.</text>
</comment>
<accession>A0A6V7TJR0</accession>
<evidence type="ECO:0000256" key="1">
    <source>
        <dbReference type="SAM" id="SignalP"/>
    </source>
</evidence>
<feature type="signal peptide" evidence="1">
    <location>
        <begin position="1"/>
        <end position="22"/>
    </location>
</feature>
<sequence>MEETFTKIILILALISIVITKGEEPPTVAECNEVWNSTIEYIIANCSCMQNLDICKSTLVEFNICELDTVTNYYKNLSDSCEVILKDCSSSDINDCSKEMCGCLTRVINCMNLNKCKPVPANSDRRVRNFGALHGFSDFVKVNLADDLKKEE</sequence>
<dbReference type="Proteomes" id="UP000580250">
    <property type="component" value="Unassembled WGS sequence"/>
</dbReference>
<evidence type="ECO:0000313" key="3">
    <source>
        <dbReference type="Proteomes" id="UP000580250"/>
    </source>
</evidence>
<name>A0A6V7TJR0_MELEN</name>
<protein>
    <submittedName>
        <fullName evidence="2">Uncharacterized protein</fullName>
    </submittedName>
</protein>
<dbReference type="EMBL" id="CAJEWN010000002">
    <property type="protein sequence ID" value="CAD2123618.1"/>
    <property type="molecule type" value="Genomic_DNA"/>
</dbReference>
<gene>
    <name evidence="2" type="ORF">MENT_LOCUS535</name>
</gene>
<proteinExistence type="predicted"/>
<keyword evidence="1" id="KW-0732">Signal</keyword>
<reference evidence="2 3" key="1">
    <citation type="submission" date="2020-08" db="EMBL/GenBank/DDBJ databases">
        <authorList>
            <person name="Koutsovoulos G."/>
            <person name="Danchin GJ E."/>
        </authorList>
    </citation>
    <scope>NUCLEOTIDE SEQUENCE [LARGE SCALE GENOMIC DNA]</scope>
</reference>